<dbReference type="EMBL" id="LDSL01000096">
    <property type="protein sequence ID" value="KTT18943.1"/>
    <property type="molecule type" value="Genomic_DNA"/>
</dbReference>
<keyword evidence="4" id="KW-1185">Reference proteome</keyword>
<dbReference type="EC" id="4.2.1.17" evidence="3"/>
<dbReference type="PATRIC" id="fig|433924.3.peg.5202"/>
<accession>A0A147GRJ3</accession>
<dbReference type="InterPro" id="IPR029045">
    <property type="entry name" value="ClpP/crotonase-like_dom_sf"/>
</dbReference>
<dbReference type="NCBIfam" id="NF006699">
    <property type="entry name" value="PRK09245.1"/>
    <property type="match status" value="1"/>
</dbReference>
<evidence type="ECO:0000256" key="1">
    <source>
        <dbReference type="ARBA" id="ARBA00005254"/>
    </source>
</evidence>
<dbReference type="Pfam" id="PF00378">
    <property type="entry name" value="ECH_1"/>
    <property type="match status" value="1"/>
</dbReference>
<dbReference type="Proteomes" id="UP000072741">
    <property type="component" value="Unassembled WGS sequence"/>
</dbReference>
<dbReference type="RefSeq" id="WP_058642801.1">
    <property type="nucleotide sequence ID" value="NZ_LDSL01000096.1"/>
</dbReference>
<keyword evidence="2 3" id="KW-0456">Lyase</keyword>
<dbReference type="GO" id="GO:0004300">
    <property type="term" value="F:enoyl-CoA hydratase activity"/>
    <property type="evidence" value="ECO:0007669"/>
    <property type="project" value="UniProtKB-EC"/>
</dbReference>
<sequence>MSFIEQARDGDVVTLTMNRPQTRNALGHADAEEFVRVLETVALDRSVKALILTGAGSAFSAGGDIKAMALTIELRQAAAATRLDYREGIQRIPAALHALEIPTIAAVNGPAMGVGCDLACMCDLRLAAPSARFAQSFIKVGLISGDGGLWFLQRVVGPQRAAEMAFTGDPIDAAKALAWGLVAEVVEAEKLLPAAQRLAQRIAANPAATLRMSKRLMREAPFTSLDTFLQLSAGLQALAQDSPEHAAAVRAFLERGKL</sequence>
<comment type="caution">
    <text evidence="3">The sequence shown here is derived from an EMBL/GenBank/DDBJ whole genome shotgun (WGS) entry which is preliminary data.</text>
</comment>
<evidence type="ECO:0000313" key="4">
    <source>
        <dbReference type="Proteomes" id="UP000072741"/>
    </source>
</evidence>
<dbReference type="AlphaFoldDB" id="A0A147GRJ3"/>
<organism evidence="3 4">
    <name type="scientific">Pseudacidovorax intermedius</name>
    <dbReference type="NCBI Taxonomy" id="433924"/>
    <lineage>
        <taxon>Bacteria</taxon>
        <taxon>Pseudomonadati</taxon>
        <taxon>Pseudomonadota</taxon>
        <taxon>Betaproteobacteria</taxon>
        <taxon>Burkholderiales</taxon>
        <taxon>Comamonadaceae</taxon>
        <taxon>Pseudacidovorax</taxon>
    </lineage>
</organism>
<reference evidence="3 4" key="1">
    <citation type="journal article" date="2016" name="Front. Microbiol.">
        <title>Genomic Resource of Rice Seed Associated Bacteria.</title>
        <authorList>
            <person name="Midha S."/>
            <person name="Bansal K."/>
            <person name="Sharma S."/>
            <person name="Kumar N."/>
            <person name="Patil P.P."/>
            <person name="Chaudhry V."/>
            <person name="Patil P.B."/>
        </authorList>
    </citation>
    <scope>NUCLEOTIDE SEQUENCE [LARGE SCALE GENOMIC DNA]</scope>
    <source>
        <strain evidence="3 4">NS331</strain>
    </source>
</reference>
<protein>
    <submittedName>
        <fullName evidence="3">Enoyl-CoA hydratase</fullName>
        <ecNumber evidence="3">4.2.1.17</ecNumber>
    </submittedName>
</protein>
<name>A0A147GRJ3_9BURK</name>
<dbReference type="GO" id="GO:0006635">
    <property type="term" value="P:fatty acid beta-oxidation"/>
    <property type="evidence" value="ECO:0007669"/>
    <property type="project" value="TreeGrafter"/>
</dbReference>
<dbReference type="OrthoDB" id="5291143at2"/>
<dbReference type="PANTHER" id="PTHR11941:SF54">
    <property type="entry name" value="ENOYL-COA HYDRATASE, MITOCHONDRIAL"/>
    <property type="match status" value="1"/>
</dbReference>
<dbReference type="SUPFAM" id="SSF52096">
    <property type="entry name" value="ClpP/crotonase"/>
    <property type="match status" value="1"/>
</dbReference>
<gene>
    <name evidence="3" type="ORF">NS331_15155</name>
</gene>
<dbReference type="InterPro" id="IPR001753">
    <property type="entry name" value="Enoyl-CoA_hydra/iso"/>
</dbReference>
<evidence type="ECO:0000256" key="2">
    <source>
        <dbReference type="ARBA" id="ARBA00023239"/>
    </source>
</evidence>
<evidence type="ECO:0000313" key="3">
    <source>
        <dbReference type="EMBL" id="KTT18943.1"/>
    </source>
</evidence>
<dbReference type="InterPro" id="IPR014748">
    <property type="entry name" value="Enoyl-CoA_hydra_C"/>
</dbReference>
<comment type="similarity">
    <text evidence="1">Belongs to the enoyl-CoA hydratase/isomerase family.</text>
</comment>
<dbReference type="Gene3D" id="1.10.12.10">
    <property type="entry name" value="Lyase 2-enoyl-coa Hydratase, Chain A, domain 2"/>
    <property type="match status" value="1"/>
</dbReference>
<dbReference type="PANTHER" id="PTHR11941">
    <property type="entry name" value="ENOYL-COA HYDRATASE-RELATED"/>
    <property type="match status" value="1"/>
</dbReference>
<dbReference type="CDD" id="cd06558">
    <property type="entry name" value="crotonase-like"/>
    <property type="match status" value="1"/>
</dbReference>
<dbReference type="Gene3D" id="3.90.226.10">
    <property type="entry name" value="2-enoyl-CoA Hydratase, Chain A, domain 1"/>
    <property type="match status" value="1"/>
</dbReference>
<proteinExistence type="inferred from homology"/>